<keyword evidence="5 8" id="KW-0521">NADP</keyword>
<comment type="similarity">
    <text evidence="2 8 9">Belongs to the dihydrofolate reductase family.</text>
</comment>
<dbReference type="Gene3D" id="3.40.430.10">
    <property type="entry name" value="Dihydrofolate Reductase, subunit A"/>
    <property type="match status" value="1"/>
</dbReference>
<dbReference type="CDD" id="cd00209">
    <property type="entry name" value="DHFR"/>
    <property type="match status" value="1"/>
</dbReference>
<dbReference type="GO" id="GO:0004146">
    <property type="term" value="F:dihydrofolate reductase activity"/>
    <property type="evidence" value="ECO:0007669"/>
    <property type="project" value="UniProtKB-EC"/>
</dbReference>
<evidence type="ECO:0000256" key="8">
    <source>
        <dbReference type="PIRNR" id="PIRNR000194"/>
    </source>
</evidence>
<dbReference type="STRING" id="1508404.JMA_19180"/>
<dbReference type="InterPro" id="IPR001796">
    <property type="entry name" value="DHFR_dom"/>
</dbReference>
<proteinExistence type="inferred from homology"/>
<sequence length="160" mass="18616">MISMISAHDLNRVIGKDGEMPWHLPDDLKYFQKVTSGHSILMGRKTFESMNGPLKNRKNIVLTRDENWHHEGAIVVKTLDEGLRILNESDEGFVIGGGEIYKMAIDRADRLYITLIHDKFEGDTYFPSYTEDEWKVSSKVKGIRDEKNPYDFEYIVYDRI</sequence>
<feature type="domain" description="DHFR" evidence="10">
    <location>
        <begin position="1"/>
        <end position="159"/>
    </location>
</feature>
<organism evidence="11 12">
    <name type="scientific">Jeotgalibacillus malaysiensis</name>
    <dbReference type="NCBI Taxonomy" id="1508404"/>
    <lineage>
        <taxon>Bacteria</taxon>
        <taxon>Bacillati</taxon>
        <taxon>Bacillota</taxon>
        <taxon>Bacilli</taxon>
        <taxon>Bacillales</taxon>
        <taxon>Caryophanaceae</taxon>
        <taxon>Jeotgalibacillus</taxon>
    </lineage>
</organism>
<evidence type="ECO:0000256" key="6">
    <source>
        <dbReference type="ARBA" id="ARBA00023002"/>
    </source>
</evidence>
<dbReference type="GO" id="GO:0006730">
    <property type="term" value="P:one-carbon metabolic process"/>
    <property type="evidence" value="ECO:0007669"/>
    <property type="project" value="UniProtKB-KW"/>
</dbReference>
<evidence type="ECO:0000313" key="11">
    <source>
        <dbReference type="EMBL" id="AJD91235.1"/>
    </source>
</evidence>
<dbReference type="EC" id="1.5.1.3" evidence="3 8"/>
<comment type="function">
    <text evidence="7 8">Key enzyme in folate metabolism. Catalyzes an essential reaction for de novo glycine and purine synthesis, and for DNA precursor synthesis.</text>
</comment>
<dbReference type="InterPro" id="IPR012259">
    <property type="entry name" value="DHFR"/>
</dbReference>
<dbReference type="AlphaFoldDB" id="A0A0B5ALW2"/>
<keyword evidence="4 8" id="KW-0554">One-carbon metabolism</keyword>
<dbReference type="GO" id="GO:0005829">
    <property type="term" value="C:cytosol"/>
    <property type="evidence" value="ECO:0007669"/>
    <property type="project" value="TreeGrafter"/>
</dbReference>
<dbReference type="GO" id="GO:0046452">
    <property type="term" value="P:dihydrofolate metabolic process"/>
    <property type="evidence" value="ECO:0007669"/>
    <property type="project" value="TreeGrafter"/>
</dbReference>
<dbReference type="KEGG" id="jeo:JMA_19180"/>
<dbReference type="HOGENOM" id="CLU_043966_5_2_9"/>
<dbReference type="Pfam" id="PF00186">
    <property type="entry name" value="DHFR_1"/>
    <property type="match status" value="1"/>
</dbReference>
<dbReference type="UniPathway" id="UPA00077">
    <property type="reaction ID" value="UER00158"/>
</dbReference>
<dbReference type="Proteomes" id="UP000031449">
    <property type="component" value="Chromosome"/>
</dbReference>
<dbReference type="EMBL" id="CP009416">
    <property type="protein sequence ID" value="AJD91235.1"/>
    <property type="molecule type" value="Genomic_DNA"/>
</dbReference>
<gene>
    <name evidence="11" type="ORF">JMA_19180</name>
</gene>
<keyword evidence="6 8" id="KW-0560">Oxidoreductase</keyword>
<dbReference type="BioCyc" id="JESP1508404:G14D9-11173-MONOMER"/>
<dbReference type="InterPro" id="IPR024072">
    <property type="entry name" value="DHFR-like_dom_sf"/>
</dbReference>
<dbReference type="PROSITE" id="PS51330">
    <property type="entry name" value="DHFR_2"/>
    <property type="match status" value="1"/>
</dbReference>
<dbReference type="SUPFAM" id="SSF53597">
    <property type="entry name" value="Dihydrofolate reductase-like"/>
    <property type="match status" value="1"/>
</dbReference>
<dbReference type="OrthoDB" id="9804315at2"/>
<evidence type="ECO:0000256" key="1">
    <source>
        <dbReference type="ARBA" id="ARBA00004903"/>
    </source>
</evidence>
<evidence type="ECO:0000259" key="10">
    <source>
        <dbReference type="PROSITE" id="PS51330"/>
    </source>
</evidence>
<dbReference type="PANTHER" id="PTHR48069">
    <property type="entry name" value="DIHYDROFOLATE REDUCTASE"/>
    <property type="match status" value="1"/>
</dbReference>
<dbReference type="PANTHER" id="PTHR48069:SF3">
    <property type="entry name" value="DIHYDROFOLATE REDUCTASE"/>
    <property type="match status" value="1"/>
</dbReference>
<name>A0A0B5ALW2_9BACL</name>
<comment type="pathway">
    <text evidence="1 8">Cofactor biosynthesis; tetrahydrofolate biosynthesis; 5,6,7,8-tetrahydrofolate from 7,8-dihydrofolate: step 1/1.</text>
</comment>
<evidence type="ECO:0000256" key="5">
    <source>
        <dbReference type="ARBA" id="ARBA00022857"/>
    </source>
</evidence>
<evidence type="ECO:0000313" key="12">
    <source>
        <dbReference type="Proteomes" id="UP000031449"/>
    </source>
</evidence>
<evidence type="ECO:0000256" key="7">
    <source>
        <dbReference type="ARBA" id="ARBA00025067"/>
    </source>
</evidence>
<reference evidence="11 12" key="1">
    <citation type="submission" date="2014-08" db="EMBL/GenBank/DDBJ databases">
        <title>Complete genome of a marine bacteria Jeotgalibacillus malaysiensis.</title>
        <authorList>
            <person name="Yaakop A.S."/>
            <person name="Chan K.-G."/>
            <person name="Goh K.M."/>
        </authorList>
    </citation>
    <scope>NUCLEOTIDE SEQUENCE [LARGE SCALE GENOMIC DNA]</scope>
    <source>
        <strain evidence="11 12">D5</strain>
    </source>
</reference>
<dbReference type="GO" id="GO:0070401">
    <property type="term" value="F:NADP+ binding"/>
    <property type="evidence" value="ECO:0007669"/>
    <property type="project" value="UniProtKB-ARBA"/>
</dbReference>
<dbReference type="GO" id="GO:0046655">
    <property type="term" value="P:folic acid metabolic process"/>
    <property type="evidence" value="ECO:0007669"/>
    <property type="project" value="TreeGrafter"/>
</dbReference>
<evidence type="ECO:0000256" key="3">
    <source>
        <dbReference type="ARBA" id="ARBA00012856"/>
    </source>
</evidence>
<evidence type="ECO:0000256" key="4">
    <source>
        <dbReference type="ARBA" id="ARBA00022563"/>
    </source>
</evidence>
<evidence type="ECO:0000256" key="9">
    <source>
        <dbReference type="RuleBase" id="RU004474"/>
    </source>
</evidence>
<dbReference type="PIRSF" id="PIRSF000194">
    <property type="entry name" value="DHFR"/>
    <property type="match status" value="1"/>
</dbReference>
<dbReference type="FunFam" id="3.40.430.10:FF:000001">
    <property type="entry name" value="Dihydrofolate reductase"/>
    <property type="match status" value="1"/>
</dbReference>
<accession>A0A0B5ALW2</accession>
<protein>
    <recommendedName>
        <fullName evidence="3 8">Dihydrofolate reductase</fullName>
        <ecNumber evidence="3 8">1.5.1.3</ecNumber>
    </recommendedName>
</protein>
<evidence type="ECO:0000256" key="2">
    <source>
        <dbReference type="ARBA" id="ARBA00009539"/>
    </source>
</evidence>
<dbReference type="GO" id="GO:0046654">
    <property type="term" value="P:tetrahydrofolate biosynthetic process"/>
    <property type="evidence" value="ECO:0007669"/>
    <property type="project" value="UniProtKB-UniPathway"/>
</dbReference>
<comment type="catalytic activity">
    <reaction evidence="8">
        <text>(6S)-5,6,7,8-tetrahydrofolate + NADP(+) = 7,8-dihydrofolate + NADPH + H(+)</text>
        <dbReference type="Rhea" id="RHEA:15009"/>
        <dbReference type="ChEBI" id="CHEBI:15378"/>
        <dbReference type="ChEBI" id="CHEBI:57451"/>
        <dbReference type="ChEBI" id="CHEBI:57453"/>
        <dbReference type="ChEBI" id="CHEBI:57783"/>
        <dbReference type="ChEBI" id="CHEBI:58349"/>
        <dbReference type="EC" id="1.5.1.3"/>
    </reaction>
</comment>
<dbReference type="InterPro" id="IPR017925">
    <property type="entry name" value="DHFR_CS"/>
</dbReference>
<dbReference type="PRINTS" id="PR00070">
    <property type="entry name" value="DHFR"/>
</dbReference>
<dbReference type="PROSITE" id="PS00075">
    <property type="entry name" value="DHFR_1"/>
    <property type="match status" value="1"/>
</dbReference>
<keyword evidence="12" id="KW-1185">Reference proteome</keyword>